<dbReference type="EMBL" id="JARJCW010000024">
    <property type="protein sequence ID" value="KAJ7212260.1"/>
    <property type="molecule type" value="Genomic_DNA"/>
</dbReference>
<dbReference type="Proteomes" id="UP001219525">
    <property type="component" value="Unassembled WGS sequence"/>
</dbReference>
<dbReference type="PRINTS" id="PR00081">
    <property type="entry name" value="GDHRDH"/>
</dbReference>
<name>A0AAD6VKJ6_9AGAR</name>
<organism evidence="2 3">
    <name type="scientific">Mycena pura</name>
    <dbReference type="NCBI Taxonomy" id="153505"/>
    <lineage>
        <taxon>Eukaryota</taxon>
        <taxon>Fungi</taxon>
        <taxon>Dikarya</taxon>
        <taxon>Basidiomycota</taxon>
        <taxon>Agaricomycotina</taxon>
        <taxon>Agaricomycetes</taxon>
        <taxon>Agaricomycetidae</taxon>
        <taxon>Agaricales</taxon>
        <taxon>Marasmiineae</taxon>
        <taxon>Mycenaceae</taxon>
        <taxon>Mycena</taxon>
    </lineage>
</organism>
<evidence type="ECO:0000313" key="2">
    <source>
        <dbReference type="EMBL" id="KAJ7212260.1"/>
    </source>
</evidence>
<proteinExistence type="predicted"/>
<evidence type="ECO:0000313" key="3">
    <source>
        <dbReference type="Proteomes" id="UP001219525"/>
    </source>
</evidence>
<dbReference type="AlphaFoldDB" id="A0AAD6VKJ6"/>
<keyword evidence="3" id="KW-1185">Reference proteome</keyword>
<dbReference type="InterPro" id="IPR002347">
    <property type="entry name" value="SDR_fam"/>
</dbReference>
<keyword evidence="1" id="KW-0560">Oxidoreductase</keyword>
<reference evidence="2" key="1">
    <citation type="submission" date="2023-03" db="EMBL/GenBank/DDBJ databases">
        <title>Massive genome expansion in bonnet fungi (Mycena s.s.) driven by repeated elements and novel gene families across ecological guilds.</title>
        <authorList>
            <consortium name="Lawrence Berkeley National Laboratory"/>
            <person name="Harder C.B."/>
            <person name="Miyauchi S."/>
            <person name="Viragh M."/>
            <person name="Kuo A."/>
            <person name="Thoen E."/>
            <person name="Andreopoulos B."/>
            <person name="Lu D."/>
            <person name="Skrede I."/>
            <person name="Drula E."/>
            <person name="Henrissat B."/>
            <person name="Morin E."/>
            <person name="Kohler A."/>
            <person name="Barry K."/>
            <person name="LaButti K."/>
            <person name="Morin E."/>
            <person name="Salamov A."/>
            <person name="Lipzen A."/>
            <person name="Mereny Z."/>
            <person name="Hegedus B."/>
            <person name="Baldrian P."/>
            <person name="Stursova M."/>
            <person name="Weitz H."/>
            <person name="Taylor A."/>
            <person name="Grigoriev I.V."/>
            <person name="Nagy L.G."/>
            <person name="Martin F."/>
            <person name="Kauserud H."/>
        </authorList>
    </citation>
    <scope>NUCLEOTIDE SEQUENCE</scope>
    <source>
        <strain evidence="2">9144</strain>
    </source>
</reference>
<protein>
    <recommendedName>
        <fullName evidence="4">NAD(P)-binding protein</fullName>
    </recommendedName>
</protein>
<dbReference type="PANTHER" id="PTHR43157:SF31">
    <property type="entry name" value="PHOSPHATIDYLINOSITOL-GLYCAN BIOSYNTHESIS CLASS F PROTEIN"/>
    <property type="match status" value="1"/>
</dbReference>
<evidence type="ECO:0008006" key="4">
    <source>
        <dbReference type="Google" id="ProtNLM"/>
    </source>
</evidence>
<dbReference type="Pfam" id="PF00106">
    <property type="entry name" value="adh_short"/>
    <property type="match status" value="1"/>
</dbReference>
<accession>A0AAD6VKJ6</accession>
<dbReference type="Gene3D" id="3.40.50.720">
    <property type="entry name" value="NAD(P)-binding Rossmann-like Domain"/>
    <property type="match status" value="1"/>
</dbReference>
<sequence length="342" mass="37782">MAKFTFRSFIRSQCAKRPPATKVDLTGKTVIVVGANAGLGFEATKHFATMNPGRLILACRSRSKGQAALEKLQAETDCQTVELWIMDLAEFASVRRFVDKFEQDGGRLDILVANAAVIMPQYEATNDGWETCLQVNCLSMPLLSMLLAPHMIRTAQQHGTVPRIVVVTSEVHHWATIEKQVFDSPNILVTLGSAEYCTAKAMGSRYPLTKLLNIFFVRAFNARLATSTPLVINAVNPGYCYSNIRQSLSGVQGVLDYFMERSLALPTEVGSRQLVWAAVGQEDAPEKLRGEYISLQCVDEVSDYVLGPEGMGVQDRIWDELVETLNKADPRIAGIVNTYLSK</sequence>
<dbReference type="PANTHER" id="PTHR43157">
    <property type="entry name" value="PHOSPHATIDYLINOSITOL-GLYCAN BIOSYNTHESIS CLASS F PROTEIN-RELATED"/>
    <property type="match status" value="1"/>
</dbReference>
<gene>
    <name evidence="2" type="ORF">GGX14DRAFT_622764</name>
</gene>
<comment type="caution">
    <text evidence="2">The sequence shown here is derived from an EMBL/GenBank/DDBJ whole genome shotgun (WGS) entry which is preliminary data.</text>
</comment>
<evidence type="ECO:0000256" key="1">
    <source>
        <dbReference type="ARBA" id="ARBA00023002"/>
    </source>
</evidence>
<dbReference type="SUPFAM" id="SSF51735">
    <property type="entry name" value="NAD(P)-binding Rossmann-fold domains"/>
    <property type="match status" value="1"/>
</dbReference>
<dbReference type="InterPro" id="IPR036291">
    <property type="entry name" value="NAD(P)-bd_dom_sf"/>
</dbReference>
<dbReference type="GO" id="GO:0016491">
    <property type="term" value="F:oxidoreductase activity"/>
    <property type="evidence" value="ECO:0007669"/>
    <property type="project" value="UniProtKB-KW"/>
</dbReference>